<accession>V6ASD0</accession>
<dbReference type="AlphaFoldDB" id="V6ASD0"/>
<evidence type="ECO:0000313" key="1">
    <source>
        <dbReference type="EMBL" id="CDI05440.1"/>
    </source>
</evidence>
<organism evidence="1 2">
    <name type="scientific">Candidatus Nitrosotenuis uzonensis</name>
    <dbReference type="NCBI Taxonomy" id="1407055"/>
    <lineage>
        <taxon>Archaea</taxon>
        <taxon>Nitrososphaerota</taxon>
        <taxon>Candidatus Nitrosotenuis</taxon>
    </lineage>
</organism>
<sequence>MFKSHPSARGIKDPSYNLNLFNPDKIKSFTGKIPDSRMLVF</sequence>
<name>V6ASD0_9ARCH</name>
<reference evidence="1 2" key="1">
    <citation type="journal article" date="2013" name="PLoS ONE">
        <title>Enrichment and Genome Sequence of the Group I.1a Ammonia-Oxidizing Archaeon ?Ca. Nitrosotenuis uzonensis? Representing a Clade Globally.</title>
        <authorList>
            <person name="Lebedeva E.V."/>
            <person name="Hatzenpichler R."/>
            <person name="Pelletier E."/>
            <person name="Schuster N."/>
            <person name="Hauzmayer S."/>
            <person name="Bulaev A."/>
            <person name="Grigor'eva N.V."/>
            <person name="Galushko A."/>
            <person name="Schmid M."/>
            <person name="Palatinszky M."/>
            <person name="Le Paslier D."/>
            <person name="Daims H."/>
            <person name="Wagner M."/>
        </authorList>
    </citation>
    <scope>NUCLEOTIDE SEQUENCE [LARGE SCALE GENOMIC DNA]</scope>
    <source>
        <strain evidence="1 2">N4</strain>
    </source>
</reference>
<proteinExistence type="predicted"/>
<comment type="caution">
    <text evidence="1">The sequence shown here is derived from an EMBL/GenBank/DDBJ whole genome shotgun (WGS) entry which is preliminary data.</text>
</comment>
<evidence type="ECO:0000313" key="2">
    <source>
        <dbReference type="Proteomes" id="UP000018159"/>
    </source>
</evidence>
<keyword evidence="2" id="KW-1185">Reference proteome</keyword>
<dbReference type="EMBL" id="CBTY010000008">
    <property type="protein sequence ID" value="CDI05440.1"/>
    <property type="molecule type" value="Genomic_DNA"/>
</dbReference>
<dbReference type="Proteomes" id="UP000018159">
    <property type="component" value="Unassembled WGS sequence"/>
</dbReference>
<protein>
    <submittedName>
        <fullName evidence="1">Uncharacterized protein</fullName>
    </submittedName>
</protein>
<gene>
    <name evidence="1" type="ORF">NITUZ_30132</name>
</gene>